<gene>
    <name evidence="3" type="ORF">ACFSOX_10890</name>
</gene>
<feature type="compositionally biased region" description="Low complexity" evidence="1">
    <location>
        <begin position="104"/>
        <end position="129"/>
    </location>
</feature>
<sequence>MVSLRGGATAAIFAVVYGMAVTPAAALSARVDALPGESAAATAPPPAAEPRPRPPAEPRPTAKPKPTAAPRAVLRPAPQARRPIPPWIFGRGPEPRLVPPRSIPTGRTTRPADAAARPPAARAGTVGAGSDPATTASTRLSTPAGTGPKPKLPPRAPGAIDVPVAPLD</sequence>
<feature type="chain" id="PRO_5047109096" evidence="2">
    <location>
        <begin position="27"/>
        <end position="168"/>
    </location>
</feature>
<evidence type="ECO:0000256" key="1">
    <source>
        <dbReference type="SAM" id="MobiDB-lite"/>
    </source>
</evidence>
<dbReference type="RefSeq" id="WP_378477833.1">
    <property type="nucleotide sequence ID" value="NZ_JBHUIW010000010.1"/>
</dbReference>
<keyword evidence="2" id="KW-0732">Signal</keyword>
<evidence type="ECO:0000256" key="2">
    <source>
        <dbReference type="SAM" id="SignalP"/>
    </source>
</evidence>
<feature type="compositionally biased region" description="Polar residues" evidence="1">
    <location>
        <begin position="132"/>
        <end position="144"/>
    </location>
</feature>
<organism evidence="3 4">
    <name type="scientific">Rhodoplanes azumiensis</name>
    <dbReference type="NCBI Taxonomy" id="1897628"/>
    <lineage>
        <taxon>Bacteria</taxon>
        <taxon>Pseudomonadati</taxon>
        <taxon>Pseudomonadota</taxon>
        <taxon>Alphaproteobacteria</taxon>
        <taxon>Hyphomicrobiales</taxon>
        <taxon>Nitrobacteraceae</taxon>
        <taxon>Rhodoplanes</taxon>
    </lineage>
</organism>
<feature type="compositionally biased region" description="Low complexity" evidence="1">
    <location>
        <begin position="64"/>
        <end position="82"/>
    </location>
</feature>
<proteinExistence type="predicted"/>
<comment type="caution">
    <text evidence="3">The sequence shown here is derived from an EMBL/GenBank/DDBJ whole genome shotgun (WGS) entry which is preliminary data.</text>
</comment>
<dbReference type="EMBL" id="JBHUIW010000010">
    <property type="protein sequence ID" value="MFD2182660.1"/>
    <property type="molecule type" value="Genomic_DNA"/>
</dbReference>
<feature type="signal peptide" evidence="2">
    <location>
        <begin position="1"/>
        <end position="26"/>
    </location>
</feature>
<feature type="region of interest" description="Disordered" evidence="1">
    <location>
        <begin position="34"/>
        <end position="168"/>
    </location>
</feature>
<evidence type="ECO:0000313" key="3">
    <source>
        <dbReference type="EMBL" id="MFD2182660.1"/>
    </source>
</evidence>
<name>A0ABW5AKD3_9BRAD</name>
<keyword evidence="4" id="KW-1185">Reference proteome</keyword>
<accession>A0ABW5AKD3</accession>
<protein>
    <submittedName>
        <fullName evidence="3">Uncharacterized protein</fullName>
    </submittedName>
</protein>
<reference evidence="4" key="1">
    <citation type="journal article" date="2019" name="Int. J. Syst. Evol. Microbiol.">
        <title>The Global Catalogue of Microorganisms (GCM) 10K type strain sequencing project: providing services to taxonomists for standard genome sequencing and annotation.</title>
        <authorList>
            <consortium name="The Broad Institute Genomics Platform"/>
            <consortium name="The Broad Institute Genome Sequencing Center for Infectious Disease"/>
            <person name="Wu L."/>
            <person name="Ma J."/>
        </authorList>
    </citation>
    <scope>NUCLEOTIDE SEQUENCE [LARGE SCALE GENOMIC DNA]</scope>
    <source>
        <strain evidence="4">CGMCC 1.6774</strain>
    </source>
</reference>
<evidence type="ECO:0000313" key="4">
    <source>
        <dbReference type="Proteomes" id="UP001597314"/>
    </source>
</evidence>
<dbReference type="Proteomes" id="UP001597314">
    <property type="component" value="Unassembled WGS sequence"/>
</dbReference>